<evidence type="ECO:0000256" key="3">
    <source>
        <dbReference type="ARBA" id="ARBA00012417"/>
    </source>
</evidence>
<dbReference type="EMBL" id="LGTE01000005">
    <property type="protein sequence ID" value="KNZ70182.1"/>
    <property type="molecule type" value="Genomic_DNA"/>
</dbReference>
<evidence type="ECO:0000256" key="13">
    <source>
        <dbReference type="ARBA" id="ARBA00022932"/>
    </source>
</evidence>
<protein>
    <recommendedName>
        <fullName evidence="5">DNA polymerase beta</fullName>
        <ecNumber evidence="3">2.7.7.7</ecNumber>
        <ecNumber evidence="4">4.2.99.18</ecNumber>
    </recommendedName>
    <alternativeName>
        <fullName evidence="16">5'-deoxyribose-phosphate lyase</fullName>
    </alternativeName>
    <alternativeName>
        <fullName evidence="17">AP lyase</fullName>
    </alternativeName>
</protein>
<evidence type="ECO:0000256" key="20">
    <source>
        <dbReference type="ARBA" id="ARBA00045548"/>
    </source>
</evidence>
<dbReference type="Pfam" id="PF14716">
    <property type="entry name" value="HHH_8"/>
    <property type="match status" value="1"/>
</dbReference>
<evidence type="ECO:0000256" key="9">
    <source>
        <dbReference type="ARBA" id="ARBA00022695"/>
    </source>
</evidence>
<keyword evidence="8" id="KW-0808">Transferase</keyword>
<dbReference type="Proteomes" id="UP000037175">
    <property type="component" value="Unassembled WGS sequence"/>
</dbReference>
<keyword evidence="9" id="KW-0548">Nucleotidyltransferase</keyword>
<dbReference type="Pfam" id="PF02811">
    <property type="entry name" value="PHP"/>
    <property type="match status" value="1"/>
</dbReference>
<evidence type="ECO:0000259" key="23">
    <source>
        <dbReference type="SMART" id="SM00481"/>
    </source>
</evidence>
<dbReference type="CDD" id="cd00141">
    <property type="entry name" value="NT_POLXc"/>
    <property type="match status" value="1"/>
</dbReference>
<dbReference type="GO" id="GO:0006281">
    <property type="term" value="P:DNA repair"/>
    <property type="evidence" value="ECO:0007669"/>
    <property type="project" value="UniProtKB-KW"/>
</dbReference>
<evidence type="ECO:0000256" key="2">
    <source>
        <dbReference type="ARBA" id="ARBA00004496"/>
    </source>
</evidence>
<dbReference type="EC" id="4.2.99.18" evidence="4"/>
<dbReference type="PATRIC" id="fig|281456.6.peg.1123"/>
<keyword evidence="15" id="KW-0234">DNA repair</keyword>
<dbReference type="GO" id="GO:0003887">
    <property type="term" value="F:DNA-directed DNA polymerase activity"/>
    <property type="evidence" value="ECO:0007669"/>
    <property type="project" value="UniProtKB-KW"/>
</dbReference>
<evidence type="ECO:0000256" key="16">
    <source>
        <dbReference type="ARBA" id="ARBA00035717"/>
    </source>
</evidence>
<dbReference type="NCBIfam" id="NF006375">
    <property type="entry name" value="PRK08609.1"/>
    <property type="match status" value="1"/>
</dbReference>
<keyword evidence="7" id="KW-0237">DNA synthesis</keyword>
<feature type="domain" description="Helix-hairpin-helix DNA-binding motif class 1" evidence="22">
    <location>
        <begin position="94"/>
        <end position="113"/>
    </location>
</feature>
<dbReference type="InterPro" id="IPR003141">
    <property type="entry name" value="Pol/His_phosphatase_N"/>
</dbReference>
<feature type="domain" description="Helix-hairpin-helix DNA-binding motif class 1" evidence="22">
    <location>
        <begin position="129"/>
        <end position="148"/>
    </location>
</feature>
<organism evidence="25 26">
    <name type="scientific">Thermincola ferriacetica</name>
    <dbReference type="NCBI Taxonomy" id="281456"/>
    <lineage>
        <taxon>Bacteria</taxon>
        <taxon>Bacillati</taxon>
        <taxon>Bacillota</taxon>
        <taxon>Clostridia</taxon>
        <taxon>Eubacteriales</taxon>
        <taxon>Thermincolaceae</taxon>
        <taxon>Thermincola</taxon>
    </lineage>
</organism>
<dbReference type="RefSeq" id="WP_083436794.1">
    <property type="nucleotide sequence ID" value="NZ_LGTE01000005.1"/>
</dbReference>
<dbReference type="PANTHER" id="PTHR36928:SF1">
    <property type="entry name" value="PHOSPHATASE YCDX-RELATED"/>
    <property type="match status" value="1"/>
</dbReference>
<feature type="domain" description="Polymerase/histidinol phosphatase N-terminal" evidence="23">
    <location>
        <begin position="343"/>
        <end position="421"/>
    </location>
</feature>
<dbReference type="InterPro" id="IPR050243">
    <property type="entry name" value="PHP_phosphatase"/>
</dbReference>
<evidence type="ECO:0000256" key="6">
    <source>
        <dbReference type="ARBA" id="ARBA00022481"/>
    </source>
</evidence>
<comment type="caution">
    <text evidence="25">The sequence shown here is derived from an EMBL/GenBank/DDBJ whole genome shotgun (WGS) entry which is preliminary data.</text>
</comment>
<keyword evidence="10" id="KW-0235">DNA replication</keyword>
<dbReference type="Gene3D" id="3.30.210.10">
    <property type="entry name" value="DNA polymerase, thumb domain"/>
    <property type="match status" value="1"/>
</dbReference>
<evidence type="ECO:0000256" key="11">
    <source>
        <dbReference type="ARBA" id="ARBA00022763"/>
    </source>
</evidence>
<dbReference type="Pfam" id="PF14520">
    <property type="entry name" value="HHH_5"/>
    <property type="match status" value="1"/>
</dbReference>
<dbReference type="GO" id="GO:0005829">
    <property type="term" value="C:cytosol"/>
    <property type="evidence" value="ECO:0007669"/>
    <property type="project" value="TreeGrafter"/>
</dbReference>
<keyword evidence="13" id="KW-0239">DNA-directed DNA polymerase</keyword>
<evidence type="ECO:0000256" key="8">
    <source>
        <dbReference type="ARBA" id="ARBA00022679"/>
    </source>
</evidence>
<evidence type="ECO:0000259" key="22">
    <source>
        <dbReference type="SMART" id="SM00278"/>
    </source>
</evidence>
<dbReference type="GO" id="GO:0140078">
    <property type="term" value="F:class I DNA-(apurinic or apyrimidinic site) endonuclease activity"/>
    <property type="evidence" value="ECO:0007669"/>
    <property type="project" value="UniProtKB-EC"/>
</dbReference>
<keyword evidence="6" id="KW-0488">Methylation</keyword>
<keyword evidence="12" id="KW-0832">Ubl conjugation</keyword>
<dbReference type="SMART" id="SM00483">
    <property type="entry name" value="POLXc"/>
    <property type="match status" value="1"/>
</dbReference>
<dbReference type="InterPro" id="IPR004013">
    <property type="entry name" value="PHP_dom"/>
</dbReference>
<evidence type="ECO:0000256" key="5">
    <source>
        <dbReference type="ARBA" id="ARBA00020020"/>
    </source>
</evidence>
<evidence type="ECO:0000259" key="24">
    <source>
        <dbReference type="SMART" id="SM00483"/>
    </source>
</evidence>
<dbReference type="SUPFAM" id="SSF47802">
    <property type="entry name" value="DNA polymerase beta, N-terminal domain-like"/>
    <property type="match status" value="1"/>
</dbReference>
<sequence>MKKFGNIEVAWVLDEIAALLEIKGEDIFKIRAYQRAARAIENLDVDITDLFRQKKLNGISGVGKNIAAKLEELLSTGRLIYLEKLRGEIPPGLVEMMNVPGVGPKMARTFYEKLGISSLKELEDAARGKKIRSLPGMGSKTELNILRGIEMLKSGGRGRITLGLAWTVADSLLNFLRSLPWVVDAETAGSTRRMKEAIGDIDIVVGTEEPEKVAEVFIKHPQVKEVLAHGSTKISVLLKFGVQVDLRLVRPDEFWTALHHFTGSKEHNVRLRERAHKIGIKINEYGLFKTDSDERIPVSGEEDIYTALGLAYIPPELREDRGEVFAAEEGRLPHVIGYDDMKGDLHLHSNWSDGVNSIEQIVEQAKKMGYEYIAITDHSRSLGIARGLSTERLTEQQEVINALQKEEAIHILTGVEADILANGDMDYPDEILAEKDVVIGSIHSGFRQDKEKITERIISAIKNEHVDIIAHPTGRLIGRRDPYEVDMDRIFEMAAKYNTVLEINSSPDRLDLNDLYVRQAKEMGIKIAINTDAHEVIRMNEIRYGIGTARRGWLEEEDVINTWDYDKLRRFLKNR</sequence>
<dbReference type="InterPro" id="IPR002008">
    <property type="entry name" value="DNA_pol_X_beta-like"/>
</dbReference>
<comment type="catalytic activity">
    <reaction evidence="19">
        <text>a 5'-end 2'-deoxyribose-2'-deoxyribonucleotide-DNA = (2E,4S)-4-hydroxypenten-2-al-5-phosphate + a 5'-end 5'-phospho-2'-deoxyribonucleoside-DNA + H(+)</text>
        <dbReference type="Rhea" id="RHEA:76255"/>
        <dbReference type="Rhea" id="RHEA-COMP:13180"/>
        <dbReference type="Rhea" id="RHEA-COMP:18657"/>
        <dbReference type="ChEBI" id="CHEBI:15378"/>
        <dbReference type="ChEBI" id="CHEBI:136412"/>
        <dbReference type="ChEBI" id="CHEBI:195194"/>
        <dbReference type="ChEBI" id="CHEBI:195195"/>
    </reaction>
</comment>
<dbReference type="AlphaFoldDB" id="A0A0L6W3L9"/>
<evidence type="ECO:0000256" key="17">
    <source>
        <dbReference type="ARBA" id="ARBA00035726"/>
    </source>
</evidence>
<proteinExistence type="predicted"/>
<dbReference type="SMART" id="SM00278">
    <property type="entry name" value="HhH1"/>
    <property type="match status" value="3"/>
</dbReference>
<evidence type="ECO:0000256" key="10">
    <source>
        <dbReference type="ARBA" id="ARBA00022705"/>
    </source>
</evidence>
<evidence type="ECO:0000256" key="14">
    <source>
        <dbReference type="ARBA" id="ARBA00023053"/>
    </source>
</evidence>
<dbReference type="Gene3D" id="1.10.150.20">
    <property type="entry name" value="5' to 3' exonuclease, C-terminal subdomain"/>
    <property type="match status" value="1"/>
</dbReference>
<keyword evidence="14" id="KW-0915">Sodium</keyword>
<dbReference type="SUPFAM" id="SSF158702">
    <property type="entry name" value="Sec63 N-terminal domain-like"/>
    <property type="match status" value="1"/>
</dbReference>
<evidence type="ECO:0000256" key="15">
    <source>
        <dbReference type="ARBA" id="ARBA00023204"/>
    </source>
</evidence>
<dbReference type="InterPro" id="IPR029398">
    <property type="entry name" value="PolB_thumb"/>
</dbReference>
<dbReference type="InterPro" id="IPR016195">
    <property type="entry name" value="Pol/histidinol_Pase-like"/>
</dbReference>
<comment type="subcellular location">
    <subcellularLocation>
        <location evidence="2">Cytoplasm</location>
    </subcellularLocation>
</comment>
<dbReference type="InterPro" id="IPR043519">
    <property type="entry name" value="NT_sf"/>
</dbReference>
<feature type="domain" description="Helix-hairpin-helix DNA-binding motif class 1" evidence="22">
    <location>
        <begin position="54"/>
        <end position="73"/>
    </location>
</feature>
<evidence type="ECO:0000256" key="21">
    <source>
        <dbReference type="ARBA" id="ARBA00049244"/>
    </source>
</evidence>
<dbReference type="PIRSF" id="PIRSF005047">
    <property type="entry name" value="UCP005047_YshC"/>
    <property type="match status" value="1"/>
</dbReference>
<dbReference type="InterPro" id="IPR027421">
    <property type="entry name" value="DNA_pol_lamdba_lyase_dom_sf"/>
</dbReference>
<evidence type="ECO:0000256" key="12">
    <source>
        <dbReference type="ARBA" id="ARBA00022843"/>
    </source>
</evidence>
<dbReference type="EC" id="2.7.7.7" evidence="3"/>
<dbReference type="GO" id="GO:0003677">
    <property type="term" value="F:DNA binding"/>
    <property type="evidence" value="ECO:0007669"/>
    <property type="project" value="InterPro"/>
</dbReference>
<comment type="function">
    <text evidence="20">Repair polymerase that plays a key role in base-excision repair. During this process, the damaged base is excised by specific DNA glycosylases, the DNA backbone is nicked at the abasic site by an apurinic/apyrimidic (AP) endonuclease, and POLB removes 5'-deoxyribose-phosphate from the preincised AP site acting as a 5'-deoxyribose-phosphate lyase (5'-dRP lyase); through its DNA polymerase activity, it adds one nucleotide to the 3' end of the arising single-nucleotide gap. Conducts 'gap-filling' DNA synthesis in a stepwise distributive fashion rather than in a processive fashion as for other DNA polymerases. It is also able to cleave sugar-phosphate bonds 3' to an intact AP site, acting as an AP lyase.</text>
</comment>
<dbReference type="SUPFAM" id="SSF81301">
    <property type="entry name" value="Nucleotidyltransferase"/>
    <property type="match status" value="1"/>
</dbReference>
<dbReference type="GO" id="GO:0008270">
    <property type="term" value="F:zinc ion binding"/>
    <property type="evidence" value="ECO:0007669"/>
    <property type="project" value="TreeGrafter"/>
</dbReference>
<accession>A0A0L6W3L9</accession>
<feature type="domain" description="DNA-directed DNA polymerase X" evidence="24">
    <location>
        <begin position="4"/>
        <end position="319"/>
    </location>
</feature>
<keyword evidence="11" id="KW-0227">DNA damage</keyword>
<dbReference type="GO" id="GO:0042578">
    <property type="term" value="F:phosphoric ester hydrolase activity"/>
    <property type="evidence" value="ECO:0007669"/>
    <property type="project" value="TreeGrafter"/>
</dbReference>
<dbReference type="Pfam" id="PF14791">
    <property type="entry name" value="DNA_pol_B_thumb"/>
    <property type="match status" value="1"/>
</dbReference>
<evidence type="ECO:0000256" key="1">
    <source>
        <dbReference type="ARBA" id="ARBA00001946"/>
    </source>
</evidence>
<dbReference type="InterPro" id="IPR037160">
    <property type="entry name" value="DNA_Pol_thumb_sf"/>
</dbReference>
<dbReference type="Gene3D" id="1.10.150.110">
    <property type="entry name" value="DNA polymerase beta, N-terminal domain-like"/>
    <property type="match status" value="1"/>
</dbReference>
<evidence type="ECO:0000256" key="7">
    <source>
        <dbReference type="ARBA" id="ARBA00022634"/>
    </source>
</evidence>
<dbReference type="FunFam" id="3.20.20.140:FF:000047">
    <property type="entry name" value="PHP domain-containing protein"/>
    <property type="match status" value="1"/>
</dbReference>
<dbReference type="InterPro" id="IPR010996">
    <property type="entry name" value="HHH_MUS81"/>
</dbReference>
<dbReference type="SUPFAM" id="SSF89550">
    <property type="entry name" value="PHP domain-like"/>
    <property type="match status" value="1"/>
</dbReference>
<keyword evidence="26" id="KW-1185">Reference proteome</keyword>
<gene>
    <name evidence="25" type="ORF">Tfer_1053</name>
</gene>
<dbReference type="InterPro" id="IPR002054">
    <property type="entry name" value="DNA-dir_DNA_pol_X"/>
</dbReference>
<dbReference type="InterPro" id="IPR003583">
    <property type="entry name" value="Hlx-hairpin-Hlx_DNA-bd_motif"/>
</dbReference>
<dbReference type="Gene3D" id="3.30.460.10">
    <property type="entry name" value="Beta Polymerase, domain 2"/>
    <property type="match status" value="1"/>
</dbReference>
<comment type="catalytic activity">
    <reaction evidence="18">
        <text>2'-deoxyribonucleotide-(2'-deoxyribose 5'-phosphate)-2'-deoxyribonucleotide-DNA = a 3'-end 2'-deoxyribonucleotide-(2,3-dehydro-2,3-deoxyribose 5'-phosphate)-DNA + a 5'-end 5'-phospho-2'-deoxyribonucleoside-DNA + H(+)</text>
        <dbReference type="Rhea" id="RHEA:66592"/>
        <dbReference type="Rhea" id="RHEA-COMP:13180"/>
        <dbReference type="Rhea" id="RHEA-COMP:16897"/>
        <dbReference type="Rhea" id="RHEA-COMP:17067"/>
        <dbReference type="ChEBI" id="CHEBI:15378"/>
        <dbReference type="ChEBI" id="CHEBI:136412"/>
        <dbReference type="ChEBI" id="CHEBI:157695"/>
        <dbReference type="ChEBI" id="CHEBI:167181"/>
        <dbReference type="EC" id="4.2.99.18"/>
    </reaction>
</comment>
<evidence type="ECO:0000256" key="4">
    <source>
        <dbReference type="ARBA" id="ARBA00012720"/>
    </source>
</evidence>
<evidence type="ECO:0000313" key="25">
    <source>
        <dbReference type="EMBL" id="KNZ70182.1"/>
    </source>
</evidence>
<dbReference type="InterPro" id="IPR047967">
    <property type="entry name" value="PolX_PHP"/>
</dbReference>
<evidence type="ECO:0000313" key="26">
    <source>
        <dbReference type="Proteomes" id="UP000037175"/>
    </source>
</evidence>
<comment type="cofactor">
    <cofactor evidence="1">
        <name>Mg(2+)</name>
        <dbReference type="ChEBI" id="CHEBI:18420"/>
    </cofactor>
</comment>
<dbReference type="Gene3D" id="3.20.20.140">
    <property type="entry name" value="Metal-dependent hydrolases"/>
    <property type="match status" value="1"/>
</dbReference>
<dbReference type="InterPro" id="IPR022311">
    <property type="entry name" value="PolX-like"/>
</dbReference>
<evidence type="ECO:0000256" key="19">
    <source>
        <dbReference type="ARBA" id="ARBA00044678"/>
    </source>
</evidence>
<evidence type="ECO:0000256" key="18">
    <source>
        <dbReference type="ARBA" id="ARBA00044632"/>
    </source>
</evidence>
<reference evidence="26" key="1">
    <citation type="submission" date="2015-07" db="EMBL/GenBank/DDBJ databases">
        <title>Complete Genome of Thermincola ferriacetica strain Z-0001T.</title>
        <authorList>
            <person name="Lusk B."/>
            <person name="Badalamenti J.P."/>
            <person name="Parameswaran P."/>
            <person name="Bond D.R."/>
            <person name="Torres C.I."/>
        </authorList>
    </citation>
    <scope>NUCLEOTIDE SEQUENCE [LARGE SCALE GENOMIC DNA]</scope>
    <source>
        <strain evidence="26">Z-0001</strain>
    </source>
</reference>
<comment type="catalytic activity">
    <reaction evidence="21">
        <text>DNA(n) + a 2'-deoxyribonucleoside 5'-triphosphate = DNA(n+1) + diphosphate</text>
        <dbReference type="Rhea" id="RHEA:22508"/>
        <dbReference type="Rhea" id="RHEA-COMP:17339"/>
        <dbReference type="Rhea" id="RHEA-COMP:17340"/>
        <dbReference type="ChEBI" id="CHEBI:33019"/>
        <dbReference type="ChEBI" id="CHEBI:61560"/>
        <dbReference type="ChEBI" id="CHEBI:173112"/>
        <dbReference type="EC" id="2.7.7.7"/>
    </reaction>
</comment>
<dbReference type="SMART" id="SM00481">
    <property type="entry name" value="POLIIIAc"/>
    <property type="match status" value="1"/>
</dbReference>
<dbReference type="PANTHER" id="PTHR36928">
    <property type="entry name" value="PHOSPHATASE YCDX-RELATED"/>
    <property type="match status" value="1"/>
</dbReference>
<dbReference type="CDD" id="cd07436">
    <property type="entry name" value="PHP_PolX"/>
    <property type="match status" value="1"/>
</dbReference>
<dbReference type="PRINTS" id="PR00870">
    <property type="entry name" value="DNAPOLXBETA"/>
</dbReference>
<name>A0A0L6W3L9_9FIRM</name>